<dbReference type="EMBL" id="VICG01000003">
    <property type="protein sequence ID" value="KAA8573851.1"/>
    <property type="molecule type" value="Genomic_DNA"/>
</dbReference>
<keyword evidence="2" id="KW-1185">Reference proteome</keyword>
<accession>A0A5M9JX99</accession>
<sequence>MNAIELFRRRICSRIYINPKVPHSPLIIYTALFPNIISISSMYHPSAINRTCRSFFVPKSRENDITSKLCRLKRKKPYSHEEEYSRHGLGLIGRVEA</sequence>
<dbReference type="Proteomes" id="UP000322873">
    <property type="component" value="Unassembled WGS sequence"/>
</dbReference>
<evidence type="ECO:0000313" key="2">
    <source>
        <dbReference type="Proteomes" id="UP000322873"/>
    </source>
</evidence>
<reference evidence="1 2" key="1">
    <citation type="submission" date="2019-06" db="EMBL/GenBank/DDBJ databases">
        <title>Genome Sequence of the Brown Rot Fungal Pathogen Monilinia fructicola.</title>
        <authorList>
            <person name="De Miccolis Angelini R.M."/>
            <person name="Landi L."/>
            <person name="Abate D."/>
            <person name="Pollastro S."/>
            <person name="Romanazzi G."/>
            <person name="Faretra F."/>
        </authorList>
    </citation>
    <scope>NUCLEOTIDE SEQUENCE [LARGE SCALE GENOMIC DNA]</scope>
    <source>
        <strain evidence="1 2">Mfrc123</strain>
    </source>
</reference>
<name>A0A5M9JX99_MONFR</name>
<proteinExistence type="predicted"/>
<evidence type="ECO:0000313" key="1">
    <source>
        <dbReference type="EMBL" id="KAA8573851.1"/>
    </source>
</evidence>
<organism evidence="1 2">
    <name type="scientific">Monilinia fructicola</name>
    <name type="common">Brown rot fungus</name>
    <name type="synonym">Ciboria fructicola</name>
    <dbReference type="NCBI Taxonomy" id="38448"/>
    <lineage>
        <taxon>Eukaryota</taxon>
        <taxon>Fungi</taxon>
        <taxon>Dikarya</taxon>
        <taxon>Ascomycota</taxon>
        <taxon>Pezizomycotina</taxon>
        <taxon>Leotiomycetes</taxon>
        <taxon>Helotiales</taxon>
        <taxon>Sclerotiniaceae</taxon>
        <taxon>Monilinia</taxon>
    </lineage>
</organism>
<gene>
    <name evidence="1" type="ORF">EYC84_005404</name>
</gene>
<comment type="caution">
    <text evidence="1">The sequence shown here is derived from an EMBL/GenBank/DDBJ whole genome shotgun (WGS) entry which is preliminary data.</text>
</comment>
<protein>
    <submittedName>
        <fullName evidence="1">Uncharacterized protein</fullName>
    </submittedName>
</protein>
<dbReference type="AlphaFoldDB" id="A0A5M9JX99"/>